<comment type="function">
    <text evidence="7">Part of a complex that catalyzes the reversible reduction of CoM-S-S-CoB to the thiol-coenzymes H-S-CoM (coenzyme M) and H-S-CoB (coenzyme B).</text>
</comment>
<name>W0JTZ4_9EURY</name>
<keyword evidence="7" id="KW-0274">FAD</keyword>
<keyword evidence="3 7" id="KW-0479">Metal-binding</keyword>
<evidence type="ECO:0000256" key="1">
    <source>
        <dbReference type="ARBA" id="ARBA00022485"/>
    </source>
</evidence>
<accession>W0JTZ4</accession>
<dbReference type="UniPathway" id="UPA00647">
    <property type="reaction ID" value="UER00700"/>
</dbReference>
<evidence type="ECO:0000256" key="6">
    <source>
        <dbReference type="ARBA" id="ARBA00023014"/>
    </source>
</evidence>
<comment type="similarity">
    <text evidence="7">Belongs to the HdrA family.</text>
</comment>
<dbReference type="AlphaFoldDB" id="W0JTZ4"/>
<protein>
    <recommendedName>
        <fullName evidence="7">CoB--CoM heterodisulfide reductase iron-sulfur subunit A</fullName>
        <ecNumber evidence="7">1.8.-.-</ecNumber>
    </recommendedName>
</protein>
<evidence type="ECO:0000313" key="9">
    <source>
        <dbReference type="EMBL" id="AHG02059.1"/>
    </source>
</evidence>
<dbReference type="EMBL" id="CP007057">
    <property type="protein sequence ID" value="AHG02059.1"/>
    <property type="molecule type" value="Genomic_DNA"/>
</dbReference>
<evidence type="ECO:0000256" key="5">
    <source>
        <dbReference type="ARBA" id="ARBA00023004"/>
    </source>
</evidence>
<evidence type="ECO:0000256" key="7">
    <source>
        <dbReference type="RuleBase" id="RU366072"/>
    </source>
</evidence>
<evidence type="ECO:0000256" key="3">
    <source>
        <dbReference type="ARBA" id="ARBA00022723"/>
    </source>
</evidence>
<feature type="compositionally biased region" description="Basic and acidic residues" evidence="8">
    <location>
        <begin position="212"/>
        <end position="227"/>
    </location>
</feature>
<geneLocation type="plasmid" evidence="9">
    <name>unnamed</name>
</geneLocation>
<dbReference type="HOGENOM" id="CLU_025277_0_0_2"/>
<dbReference type="GO" id="GO:0016491">
    <property type="term" value="F:oxidoreductase activity"/>
    <property type="evidence" value="ECO:0007669"/>
    <property type="project" value="UniProtKB-UniRule"/>
</dbReference>
<dbReference type="PANTHER" id="PTHR43498">
    <property type="entry name" value="FERREDOXIN:COB-COM HETERODISULFIDE REDUCTASE SUBUNIT A"/>
    <property type="match status" value="1"/>
</dbReference>
<keyword evidence="5 7" id="KW-0408">Iron</keyword>
<keyword evidence="1 7" id="KW-0004">4Fe-4S</keyword>
<dbReference type="Pfam" id="PF12831">
    <property type="entry name" value="FAD_oxidored"/>
    <property type="match status" value="1"/>
</dbReference>
<dbReference type="eggNOG" id="ENOG502N5GX">
    <property type="taxonomic scope" value="Archaea"/>
</dbReference>
<dbReference type="Proteomes" id="UP000019024">
    <property type="component" value="Plasmid unnamed2"/>
</dbReference>
<sequence>MMTRTYSTVVLGGTPGGIAAGIRAAREGHDVLLITYNDHLGGMMTSGLSYTDTLMMKPRSPVFAEFRAAVRDHYRTEFGADSSAYEACEQGYIFEPHVAEEIFDALVADESRLDVLRGYYPTAVERNDRTLNSVTVESFDGDETVTVAASVFVEATYEGDLLAKAGVPYRLGRESRTEYDEQFAGELYTRTRGDRYYPQEAVGEGVDPSAPADRRGPLDTPTEKRQGPLDLVPHPAGISEIHPKSTGTGDHRIQAYSYRLCLTDDPENRIKPDRPADYDREDYLDALEELERVGLRPFLRLRYLPNQKADMNTADLPGENYDYPEADWDRRAEIADRHESHALGLLYFLQNDDAVADDVRERANEWGLAADEFVENDNFPFQLYVREARRLDGRHTFTEGDARHAPGLDRTPVVWDSIAVAEYPLDSHACKPDRQAGSHPEGHFYASQVTRPAHISYRTVLPKGVDNLLVPVPLSASHVGYGSIRLEPTWLHIGESVGYAVATALETDTPPADIDRNRFQHRLAENAVMLSFFNDLEVTDDESWTAAVQFLGTRGFFESYDADPEAPLTAPVASEWAETAAALVAGESQDATERARILMDASGTTTVTASDFADELRRALDWHGVEVGRVETAFDQSDVHSDSHPLGRGDACRVLYHLVSNT</sequence>
<dbReference type="OrthoDB" id="350861at2157"/>
<dbReference type="SUPFAM" id="SSF51905">
    <property type="entry name" value="FAD/NAD(P)-binding domain"/>
    <property type="match status" value="1"/>
</dbReference>
<evidence type="ECO:0000256" key="4">
    <source>
        <dbReference type="ARBA" id="ARBA00023002"/>
    </source>
</evidence>
<comment type="subunit">
    <text evidence="7">The ferredoxin:CoB-CoM heterodisulfide reductase is composed of three subunits; HdrA, HdrB and HdrC.</text>
</comment>
<keyword evidence="6 7" id="KW-0411">Iron-sulfur</keyword>
<dbReference type="InterPro" id="IPR036188">
    <property type="entry name" value="FAD/NAD-bd_sf"/>
</dbReference>
<evidence type="ECO:0000256" key="2">
    <source>
        <dbReference type="ARBA" id="ARBA00022630"/>
    </source>
</evidence>
<dbReference type="GO" id="GO:0046872">
    <property type="term" value="F:metal ion binding"/>
    <property type="evidence" value="ECO:0007669"/>
    <property type="project" value="UniProtKB-KW"/>
</dbReference>
<gene>
    <name evidence="9" type="ORF">HALLA_01785</name>
</gene>
<dbReference type="EC" id="1.8.-.-" evidence="7"/>
<comment type="pathway">
    <text evidence="7">Cofactor metabolism; coenzyme M-coenzyme B heterodisulfide reduction; coenzyme B and coenzyme M from coenzyme M-coenzyme B heterodisulfide: step 1/1.</text>
</comment>
<dbReference type="GO" id="GO:0051539">
    <property type="term" value="F:4 iron, 4 sulfur cluster binding"/>
    <property type="evidence" value="ECO:0007669"/>
    <property type="project" value="UniProtKB-UniRule"/>
</dbReference>
<keyword evidence="9" id="KW-0614">Plasmid</keyword>
<dbReference type="PANTHER" id="PTHR43498:SF1">
    <property type="entry name" value="COB--COM HETERODISULFIDE REDUCTASE IRON-SULFUR SUBUNIT A"/>
    <property type="match status" value="1"/>
</dbReference>
<evidence type="ECO:0000313" key="10">
    <source>
        <dbReference type="Proteomes" id="UP000019024"/>
    </source>
</evidence>
<organism evidence="9 10">
    <name type="scientific">Halostagnicola larsenii XH-48</name>
    <dbReference type="NCBI Taxonomy" id="797299"/>
    <lineage>
        <taxon>Archaea</taxon>
        <taxon>Methanobacteriati</taxon>
        <taxon>Methanobacteriota</taxon>
        <taxon>Stenosarchaea group</taxon>
        <taxon>Halobacteria</taxon>
        <taxon>Halobacteriales</taxon>
        <taxon>Natrialbaceae</taxon>
        <taxon>Halostagnicola</taxon>
    </lineage>
</organism>
<comment type="cofactor">
    <cofactor evidence="7">
        <name>FAD</name>
        <dbReference type="ChEBI" id="CHEBI:57692"/>
    </cofactor>
</comment>
<dbReference type="KEGG" id="hlr:HALLA_01785"/>
<proteinExistence type="inferred from homology"/>
<feature type="region of interest" description="Disordered" evidence="8">
    <location>
        <begin position="194"/>
        <end position="249"/>
    </location>
</feature>
<keyword evidence="4 7" id="KW-0560">Oxidoreductase</keyword>
<keyword evidence="2 7" id="KW-0285">Flavoprotein</keyword>
<dbReference type="InterPro" id="IPR039650">
    <property type="entry name" value="HdrA-like"/>
</dbReference>
<comment type="cofactor">
    <cofactor evidence="7">
        <name>[4Fe-4S] cluster</name>
        <dbReference type="ChEBI" id="CHEBI:49883"/>
    </cofactor>
</comment>
<keyword evidence="10" id="KW-1185">Reference proteome</keyword>
<evidence type="ECO:0000256" key="8">
    <source>
        <dbReference type="SAM" id="MobiDB-lite"/>
    </source>
</evidence>
<reference evidence="9 10" key="1">
    <citation type="submission" date="2014-01" db="EMBL/GenBank/DDBJ databases">
        <authorList>
            <consortium name="DOE Joint Genome Institute"/>
            <person name="Anderson I."/>
            <person name="Huntemann M."/>
            <person name="Han J."/>
            <person name="Chen A."/>
            <person name="Kyrpides N."/>
            <person name="Mavromatis K."/>
            <person name="Markowitz V."/>
            <person name="Palaniappan K."/>
            <person name="Ivanova N."/>
            <person name="Schaumberg A."/>
            <person name="Pati A."/>
            <person name="Liolios K."/>
            <person name="Nordberg H.P."/>
            <person name="Cantor M.N."/>
            <person name="Hua S.X."/>
            <person name="Woyke T."/>
        </authorList>
    </citation>
    <scope>NUCLEOTIDE SEQUENCE [LARGE SCALE GENOMIC DNA]</scope>
    <source>
        <strain evidence="9 10">XH-48</strain>
        <plasmid evidence="10">2</plasmid>
    </source>
</reference>
<dbReference type="Gene3D" id="3.50.50.60">
    <property type="entry name" value="FAD/NAD(P)-binding domain"/>
    <property type="match status" value="1"/>
</dbReference>